<sequence>EPYADIGGPGVLAGFLGTAWLVVLLVVLGYFASFDPKKNPFASADKSSSSSSEGPANVEQHRAWRPNRVDQLVISQVDRLSSMYLGRFARAAGRLRWEIAFRKVILSMCDVQLVTGFGILISAYKDLLSDSISAYHWQIVVYLSWFSNLTHIACLVTLRGYLHHHQRERNWRLVFMAILWLLLIPAMVPTTYFNWAHYEPTAALPASNARCFFDLSTAGHLYYEGFNATFFIRPSMPLSETSALQSAVVSILLLILSFGTRCMKLTKKTSELIRLNIRQKTSQFFKKALEVSKKKVDKTVDRTDRAGATVVLRLVMAVYFTGKLYTDLLTSDISDVYWLLVSALWGTIRLSQARSSAIVAEDEWAFGQTLSVLLLLGPIVATIVALFPDTEPGKLPNIELESIRIGNQVSL</sequence>
<gene>
    <name evidence="3" type="ORF">B0T22DRAFT_355898</name>
</gene>
<keyword evidence="2" id="KW-0812">Transmembrane</keyword>
<accession>A0AAE0X1T1</accession>
<feature type="non-terminal residue" evidence="3">
    <location>
        <position position="1"/>
    </location>
</feature>
<feature type="non-terminal residue" evidence="3">
    <location>
        <position position="411"/>
    </location>
</feature>
<proteinExistence type="predicted"/>
<name>A0AAE0X1T1_9PEZI</name>
<evidence type="ECO:0000313" key="4">
    <source>
        <dbReference type="Proteomes" id="UP001270362"/>
    </source>
</evidence>
<feature type="region of interest" description="Disordered" evidence="1">
    <location>
        <begin position="41"/>
        <end position="60"/>
    </location>
</feature>
<feature type="transmembrane region" description="Helical" evidence="2">
    <location>
        <begin position="243"/>
        <end position="260"/>
    </location>
</feature>
<dbReference type="AlphaFoldDB" id="A0AAE0X1T1"/>
<protein>
    <submittedName>
        <fullName evidence="3">Uncharacterized protein</fullName>
    </submittedName>
</protein>
<dbReference type="PANTHER" id="PTHR37577">
    <property type="entry name" value="INTEGRAL MEMBRANE PROTEIN"/>
    <property type="match status" value="1"/>
</dbReference>
<feature type="transmembrane region" description="Helical" evidence="2">
    <location>
        <begin position="170"/>
        <end position="188"/>
    </location>
</feature>
<evidence type="ECO:0000256" key="1">
    <source>
        <dbReference type="SAM" id="MobiDB-lite"/>
    </source>
</evidence>
<feature type="transmembrane region" description="Helical" evidence="2">
    <location>
        <begin position="12"/>
        <end position="32"/>
    </location>
</feature>
<organism evidence="3 4">
    <name type="scientific">Podospora appendiculata</name>
    <dbReference type="NCBI Taxonomy" id="314037"/>
    <lineage>
        <taxon>Eukaryota</taxon>
        <taxon>Fungi</taxon>
        <taxon>Dikarya</taxon>
        <taxon>Ascomycota</taxon>
        <taxon>Pezizomycotina</taxon>
        <taxon>Sordariomycetes</taxon>
        <taxon>Sordariomycetidae</taxon>
        <taxon>Sordariales</taxon>
        <taxon>Podosporaceae</taxon>
        <taxon>Podospora</taxon>
    </lineage>
</organism>
<feature type="transmembrane region" description="Helical" evidence="2">
    <location>
        <begin position="136"/>
        <end position="158"/>
    </location>
</feature>
<dbReference type="InterPro" id="IPR053018">
    <property type="entry name" value="Elsinochrome_Biosynth-Asso"/>
</dbReference>
<keyword evidence="4" id="KW-1185">Reference proteome</keyword>
<reference evidence="3" key="2">
    <citation type="submission" date="2023-06" db="EMBL/GenBank/DDBJ databases">
        <authorList>
            <consortium name="Lawrence Berkeley National Laboratory"/>
            <person name="Haridas S."/>
            <person name="Hensen N."/>
            <person name="Bonometti L."/>
            <person name="Westerberg I."/>
            <person name="Brannstrom I.O."/>
            <person name="Guillou S."/>
            <person name="Cros-Aarteil S."/>
            <person name="Calhoun S."/>
            <person name="Kuo A."/>
            <person name="Mondo S."/>
            <person name="Pangilinan J."/>
            <person name="Riley R."/>
            <person name="Labutti K."/>
            <person name="Andreopoulos B."/>
            <person name="Lipzen A."/>
            <person name="Chen C."/>
            <person name="Yanf M."/>
            <person name="Daum C."/>
            <person name="Ng V."/>
            <person name="Clum A."/>
            <person name="Steindorff A."/>
            <person name="Ohm R."/>
            <person name="Martin F."/>
            <person name="Silar P."/>
            <person name="Natvig D."/>
            <person name="Lalanne C."/>
            <person name="Gautier V."/>
            <person name="Ament-Velasquez S.L."/>
            <person name="Kruys A."/>
            <person name="Hutchinson M.I."/>
            <person name="Powell A.J."/>
            <person name="Barry K."/>
            <person name="Miller A.N."/>
            <person name="Grigoriev I.V."/>
            <person name="Debuchy R."/>
            <person name="Gladieux P."/>
            <person name="Thoren M.H."/>
            <person name="Johannesson H."/>
        </authorList>
    </citation>
    <scope>NUCLEOTIDE SEQUENCE</scope>
    <source>
        <strain evidence="3">CBS 314.62</strain>
    </source>
</reference>
<dbReference type="PANTHER" id="PTHR37577:SF1">
    <property type="entry name" value="INTEGRAL MEMBRANE PROTEIN"/>
    <property type="match status" value="1"/>
</dbReference>
<keyword evidence="2" id="KW-0472">Membrane</keyword>
<evidence type="ECO:0000256" key="2">
    <source>
        <dbReference type="SAM" id="Phobius"/>
    </source>
</evidence>
<comment type="caution">
    <text evidence="3">The sequence shown here is derived from an EMBL/GenBank/DDBJ whole genome shotgun (WGS) entry which is preliminary data.</text>
</comment>
<dbReference type="EMBL" id="JAULSO010000005">
    <property type="protein sequence ID" value="KAK3682975.1"/>
    <property type="molecule type" value="Genomic_DNA"/>
</dbReference>
<feature type="transmembrane region" description="Helical" evidence="2">
    <location>
        <begin position="364"/>
        <end position="387"/>
    </location>
</feature>
<feature type="transmembrane region" description="Helical" evidence="2">
    <location>
        <begin position="104"/>
        <end position="124"/>
    </location>
</feature>
<evidence type="ECO:0000313" key="3">
    <source>
        <dbReference type="EMBL" id="KAK3682975.1"/>
    </source>
</evidence>
<dbReference type="Proteomes" id="UP001270362">
    <property type="component" value="Unassembled WGS sequence"/>
</dbReference>
<reference evidence="3" key="1">
    <citation type="journal article" date="2023" name="Mol. Phylogenet. Evol.">
        <title>Genome-scale phylogeny and comparative genomics of the fungal order Sordariales.</title>
        <authorList>
            <person name="Hensen N."/>
            <person name="Bonometti L."/>
            <person name="Westerberg I."/>
            <person name="Brannstrom I.O."/>
            <person name="Guillou S."/>
            <person name="Cros-Aarteil S."/>
            <person name="Calhoun S."/>
            <person name="Haridas S."/>
            <person name="Kuo A."/>
            <person name="Mondo S."/>
            <person name="Pangilinan J."/>
            <person name="Riley R."/>
            <person name="LaButti K."/>
            <person name="Andreopoulos B."/>
            <person name="Lipzen A."/>
            <person name="Chen C."/>
            <person name="Yan M."/>
            <person name="Daum C."/>
            <person name="Ng V."/>
            <person name="Clum A."/>
            <person name="Steindorff A."/>
            <person name="Ohm R.A."/>
            <person name="Martin F."/>
            <person name="Silar P."/>
            <person name="Natvig D.O."/>
            <person name="Lalanne C."/>
            <person name="Gautier V."/>
            <person name="Ament-Velasquez S.L."/>
            <person name="Kruys A."/>
            <person name="Hutchinson M.I."/>
            <person name="Powell A.J."/>
            <person name="Barry K."/>
            <person name="Miller A.N."/>
            <person name="Grigoriev I.V."/>
            <person name="Debuchy R."/>
            <person name="Gladieux P."/>
            <person name="Hiltunen Thoren M."/>
            <person name="Johannesson H."/>
        </authorList>
    </citation>
    <scope>NUCLEOTIDE SEQUENCE</scope>
    <source>
        <strain evidence="3">CBS 314.62</strain>
    </source>
</reference>
<keyword evidence="2" id="KW-1133">Transmembrane helix</keyword>